<gene>
    <name evidence="1" type="ORF">SAMN04489841_3949</name>
</gene>
<keyword evidence="2" id="KW-1185">Reference proteome</keyword>
<evidence type="ECO:0000313" key="1">
    <source>
        <dbReference type="EMBL" id="SER50661.1"/>
    </source>
</evidence>
<proteinExistence type="predicted"/>
<protein>
    <submittedName>
        <fullName evidence="1">Uncharacterized protein</fullName>
    </submittedName>
</protein>
<reference evidence="2" key="1">
    <citation type="submission" date="2016-10" db="EMBL/GenBank/DDBJ databases">
        <authorList>
            <person name="Varghese N."/>
            <person name="Submissions S."/>
        </authorList>
    </citation>
    <scope>NUCLEOTIDE SEQUENCE [LARGE SCALE GENOMIC DNA]</scope>
    <source>
        <strain evidence="2">DSM 25055</strain>
    </source>
</reference>
<dbReference type="Proteomes" id="UP000199114">
    <property type="component" value="Unassembled WGS sequence"/>
</dbReference>
<accession>A0A1H9PQZ9</accession>
<dbReference type="STRING" id="1186196.SAMN04489841_3949"/>
<dbReference type="OrthoDB" id="350729at2157"/>
<evidence type="ECO:0000313" key="2">
    <source>
        <dbReference type="Proteomes" id="UP000199114"/>
    </source>
</evidence>
<sequence>MTEKHPTNTNRLRTFDDFDDDAYVEDYRIRPREVEDEQLEFSLLMRIGGPRSRFTLRAGTTFVDGEDEDHWVAIRDPAGDLVDEIEVDWMSTSPSNVRDATQAFHEIYIGAANDWYSHALAVQEAGEGG</sequence>
<dbReference type="EMBL" id="FOFD01000006">
    <property type="protein sequence ID" value="SER50661.1"/>
    <property type="molecule type" value="Genomic_DNA"/>
</dbReference>
<dbReference type="RefSeq" id="WP_090620812.1">
    <property type="nucleotide sequence ID" value="NZ_FOFD01000006.1"/>
</dbReference>
<dbReference type="AlphaFoldDB" id="A0A1H9PQZ9"/>
<organism evidence="1 2">
    <name type="scientific">Natrinema salaciae</name>
    <dbReference type="NCBI Taxonomy" id="1186196"/>
    <lineage>
        <taxon>Archaea</taxon>
        <taxon>Methanobacteriati</taxon>
        <taxon>Methanobacteriota</taxon>
        <taxon>Stenosarchaea group</taxon>
        <taxon>Halobacteria</taxon>
        <taxon>Halobacteriales</taxon>
        <taxon>Natrialbaceae</taxon>
        <taxon>Natrinema</taxon>
    </lineage>
</organism>
<name>A0A1H9PQZ9_9EURY</name>